<reference evidence="2 3" key="1">
    <citation type="journal article" date="2019" name="Genome Biol. Evol.">
        <title>Insights into the evolution of the New World diploid cottons (Gossypium, subgenus Houzingenia) based on genome sequencing.</title>
        <authorList>
            <person name="Grover C.E."/>
            <person name="Arick M.A. 2nd"/>
            <person name="Thrash A."/>
            <person name="Conover J.L."/>
            <person name="Sanders W.S."/>
            <person name="Peterson D.G."/>
            <person name="Frelichowski J.E."/>
            <person name="Scheffler J.A."/>
            <person name="Scheffler B.E."/>
            <person name="Wendel J.F."/>
        </authorList>
    </citation>
    <scope>NUCLEOTIDE SEQUENCE [LARGE SCALE GENOMIC DNA]</scope>
    <source>
        <strain evidence="2">6</strain>
        <tissue evidence="2">Leaf</tissue>
    </source>
</reference>
<name>A0A7J9K7E8_9ROSI</name>
<evidence type="ECO:0000256" key="1">
    <source>
        <dbReference type="SAM" id="MobiDB-lite"/>
    </source>
</evidence>
<dbReference type="AlphaFoldDB" id="A0A7J9K7E8"/>
<sequence>MESGGGNMENDLANITLEDDVDEILAVSSDTEATKEDEVQNRYSGNEMGFVYTYSIKEGSSSEHYLAKRRRGKGCGGAMSKKVNLVLGVNLEGESNGGLGQIGMKHDSKECPLEGVKGKNDHDGK</sequence>
<feature type="compositionally biased region" description="Basic and acidic residues" evidence="1">
    <location>
        <begin position="104"/>
        <end position="125"/>
    </location>
</feature>
<organism evidence="2 3">
    <name type="scientific">Gossypium armourianum</name>
    <dbReference type="NCBI Taxonomy" id="34283"/>
    <lineage>
        <taxon>Eukaryota</taxon>
        <taxon>Viridiplantae</taxon>
        <taxon>Streptophyta</taxon>
        <taxon>Embryophyta</taxon>
        <taxon>Tracheophyta</taxon>
        <taxon>Spermatophyta</taxon>
        <taxon>Magnoliopsida</taxon>
        <taxon>eudicotyledons</taxon>
        <taxon>Gunneridae</taxon>
        <taxon>Pentapetalae</taxon>
        <taxon>rosids</taxon>
        <taxon>malvids</taxon>
        <taxon>Malvales</taxon>
        <taxon>Malvaceae</taxon>
        <taxon>Malvoideae</taxon>
        <taxon>Gossypium</taxon>
    </lineage>
</organism>
<gene>
    <name evidence="2" type="ORF">Goarm_002033</name>
</gene>
<feature type="non-terminal residue" evidence="2">
    <location>
        <position position="1"/>
    </location>
</feature>
<comment type="caution">
    <text evidence="2">The sequence shown here is derived from an EMBL/GenBank/DDBJ whole genome shotgun (WGS) entry which is preliminary data.</text>
</comment>
<accession>A0A7J9K7E8</accession>
<feature type="region of interest" description="Disordered" evidence="1">
    <location>
        <begin position="96"/>
        <end position="125"/>
    </location>
</feature>
<evidence type="ECO:0000313" key="2">
    <source>
        <dbReference type="EMBL" id="MBA0842189.1"/>
    </source>
</evidence>
<keyword evidence="3" id="KW-1185">Reference proteome</keyword>
<evidence type="ECO:0000313" key="3">
    <source>
        <dbReference type="Proteomes" id="UP000593575"/>
    </source>
</evidence>
<proteinExistence type="predicted"/>
<dbReference type="Proteomes" id="UP000593575">
    <property type="component" value="Unassembled WGS sequence"/>
</dbReference>
<dbReference type="EMBL" id="JABFAE010000012">
    <property type="protein sequence ID" value="MBA0842189.1"/>
    <property type="molecule type" value="Genomic_DNA"/>
</dbReference>
<protein>
    <submittedName>
        <fullName evidence="2">Uncharacterized protein</fullName>
    </submittedName>
</protein>